<protein>
    <recommendedName>
        <fullName evidence="2">PDZ domain-containing protein</fullName>
    </recommendedName>
</protein>
<dbReference type="Pfam" id="PF00595">
    <property type="entry name" value="PDZ"/>
    <property type="match status" value="1"/>
</dbReference>
<dbReference type="Gene3D" id="2.30.42.10">
    <property type="match status" value="2"/>
</dbReference>
<dbReference type="InterPro" id="IPR001478">
    <property type="entry name" value="PDZ"/>
</dbReference>
<dbReference type="InterPro" id="IPR036034">
    <property type="entry name" value="PDZ_sf"/>
</dbReference>
<dbReference type="SMART" id="SM00228">
    <property type="entry name" value="PDZ"/>
    <property type="match status" value="2"/>
</dbReference>
<evidence type="ECO:0000313" key="3">
    <source>
        <dbReference type="EMBL" id="CDQ56207.1"/>
    </source>
</evidence>
<dbReference type="GO" id="GO:0005886">
    <property type="term" value="C:plasma membrane"/>
    <property type="evidence" value="ECO:0007669"/>
    <property type="project" value="TreeGrafter"/>
</dbReference>
<dbReference type="SUPFAM" id="SSF50156">
    <property type="entry name" value="PDZ domain-like"/>
    <property type="match status" value="2"/>
</dbReference>
<keyword evidence="1" id="KW-0175">Coiled coil</keyword>
<evidence type="ECO:0000256" key="1">
    <source>
        <dbReference type="SAM" id="Coils"/>
    </source>
</evidence>
<sequence>MIETPITRLTDDQDIKEPHDMALFLLLSLEVSELIALFFVLKELGSALIDRDRAICEKNELLEKCCHEVKDKAEAQKELSQACKDIQTIREERDVARKERTEAIIQRDQLLREYYQTRQKQDSTTLDMERANKEIEVLRKQYEAMSQELKEATQEAEVAKCRRDWAFQERDKIVAERESIRTLCDNLRRERDRAVSDLADALRNLDDTRKQKNDASRELKELKERIEDQLEKEASFRQLMAHNSHDSAIDTDSLEWETEVVQFEKNREDMDLKALGFDVAEGINEPYLPGDCGIFVSKVDRGGIAEGRLRVNDWLLKINNVDLTNKDRKQVLKAVLSGEGVINMVVRRRKSLGGRLITPIEINLTGYKASGIGLECGVFVAGVTPGSPATKEGSLTVGDRLIALHCSKSFCESLSVSYIRHWSKPI</sequence>
<reference evidence="3 4" key="1">
    <citation type="journal article" date="2014" name="Nat. Commun.">
        <title>The rainbow trout genome provides novel insights into evolution after whole-genome duplication in vertebrates.</title>
        <authorList>
            <person name="Berthelot C."/>
            <person name="Brunet F."/>
            <person name="Chalopin D."/>
            <person name="Juanchich A."/>
            <person name="Bernard M."/>
            <person name="Noel B."/>
            <person name="Bento P."/>
            <person name="Da Silva C."/>
            <person name="Labadie K."/>
            <person name="Alberti A."/>
            <person name="Aury J.M."/>
            <person name="Louis A."/>
            <person name="Dehais P."/>
            <person name="Bardou P."/>
            <person name="Montfort J."/>
            <person name="Klopp C."/>
            <person name="Cabau C."/>
            <person name="Gaspin C."/>
            <person name="Thorgaard G.H."/>
            <person name="Boussaha M."/>
            <person name="Quillet E."/>
            <person name="Guyomard R."/>
            <person name="Galiana D."/>
            <person name="Bobe J."/>
            <person name="Volff J.N."/>
            <person name="Genet C."/>
            <person name="Wincker P."/>
            <person name="Jaillon O."/>
            <person name="Roest Crollius H."/>
            <person name="Guiguen Y."/>
        </authorList>
    </citation>
    <scope>NUCLEOTIDE SEQUENCE [LARGE SCALE GENOMIC DNA]</scope>
</reference>
<dbReference type="EMBL" id="FR904261">
    <property type="protein sequence ID" value="CDQ56207.1"/>
    <property type="molecule type" value="Genomic_DNA"/>
</dbReference>
<feature type="domain" description="PDZ" evidence="2">
    <location>
        <begin position="345"/>
        <end position="426"/>
    </location>
</feature>
<dbReference type="PaxDb" id="8022-A0A060VMZ0"/>
<gene>
    <name evidence="3" type="ORF">GSONMT00077756001</name>
</gene>
<feature type="coiled-coil region" evidence="1">
    <location>
        <begin position="72"/>
        <end position="239"/>
    </location>
</feature>
<accession>A0A060VMZ0</accession>
<name>A0A060VMZ0_ONCMY</name>
<dbReference type="GO" id="GO:0035331">
    <property type="term" value="P:negative regulation of hippo signaling"/>
    <property type="evidence" value="ECO:0007669"/>
    <property type="project" value="TreeGrafter"/>
</dbReference>
<dbReference type="PANTHER" id="PTHR46360">
    <property type="entry name" value="DISKS LARGE HOMOLOG 5"/>
    <property type="match status" value="1"/>
</dbReference>
<evidence type="ECO:0000259" key="2">
    <source>
        <dbReference type="PROSITE" id="PS50106"/>
    </source>
</evidence>
<dbReference type="Proteomes" id="UP000193380">
    <property type="component" value="Chromosome 8"/>
</dbReference>
<feature type="domain" description="PDZ" evidence="2">
    <location>
        <begin position="260"/>
        <end position="350"/>
    </location>
</feature>
<dbReference type="CDD" id="cd06764">
    <property type="entry name" value="PDZ1_DLG5-like"/>
    <property type="match status" value="1"/>
</dbReference>
<dbReference type="PROSITE" id="PS50106">
    <property type="entry name" value="PDZ"/>
    <property type="match status" value="2"/>
</dbReference>
<dbReference type="InterPro" id="IPR053004">
    <property type="entry name" value="MAGUK_Signaling_Regulators"/>
</dbReference>
<dbReference type="AlphaFoldDB" id="A0A060VMZ0"/>
<proteinExistence type="predicted"/>
<dbReference type="PANTHER" id="PTHR46360:SF1">
    <property type="entry name" value="DISKS LARGE HOMOLOG 5"/>
    <property type="match status" value="1"/>
</dbReference>
<evidence type="ECO:0000313" key="4">
    <source>
        <dbReference type="Proteomes" id="UP000193380"/>
    </source>
</evidence>
<dbReference type="STRING" id="8022.A0A060VMZ0"/>
<organism evidence="3 4">
    <name type="scientific">Oncorhynchus mykiss</name>
    <name type="common">Rainbow trout</name>
    <name type="synonym">Salmo gairdneri</name>
    <dbReference type="NCBI Taxonomy" id="8022"/>
    <lineage>
        <taxon>Eukaryota</taxon>
        <taxon>Metazoa</taxon>
        <taxon>Chordata</taxon>
        <taxon>Craniata</taxon>
        <taxon>Vertebrata</taxon>
        <taxon>Euteleostomi</taxon>
        <taxon>Actinopterygii</taxon>
        <taxon>Neopterygii</taxon>
        <taxon>Teleostei</taxon>
        <taxon>Protacanthopterygii</taxon>
        <taxon>Salmoniformes</taxon>
        <taxon>Salmonidae</taxon>
        <taxon>Salmoninae</taxon>
        <taxon>Oncorhynchus</taxon>
    </lineage>
</organism>